<evidence type="ECO:0000259" key="5">
    <source>
        <dbReference type="Pfam" id="PF20511"/>
    </source>
</evidence>
<dbReference type="PANTHER" id="PTHR42742">
    <property type="entry name" value="TRANSCRIPTIONAL REPRESSOR MPRA"/>
    <property type="match status" value="1"/>
</dbReference>
<evidence type="ECO:0000313" key="6">
    <source>
        <dbReference type="EMBL" id="GGJ82719.1"/>
    </source>
</evidence>
<name>A0A917USX3_9DEIO</name>
<feature type="binding site" evidence="3">
    <location>
        <position position="114"/>
    </location>
    <ligand>
        <name>Zn(2+)</name>
        <dbReference type="ChEBI" id="CHEBI:29105"/>
    </ligand>
</feature>
<feature type="domain" description="Phosphomannose isomerase type I catalytic" evidence="5">
    <location>
        <begin position="8"/>
        <end position="104"/>
    </location>
</feature>
<keyword evidence="6" id="KW-0413">Isomerase</keyword>
<keyword evidence="7" id="KW-1185">Reference proteome</keyword>
<protein>
    <submittedName>
        <fullName evidence="6">Mannose-6-phosphate isomerase</fullName>
    </submittedName>
</protein>
<comment type="cofactor">
    <cofactor evidence="3">
        <name>Zn(2+)</name>
        <dbReference type="ChEBI" id="CHEBI:29105"/>
    </cofactor>
    <text evidence="3">Binds 1 zinc ion per subunit.</text>
</comment>
<dbReference type="Proteomes" id="UP000635726">
    <property type="component" value="Unassembled WGS sequence"/>
</dbReference>
<dbReference type="Gene3D" id="2.60.120.10">
    <property type="entry name" value="Jelly Rolls"/>
    <property type="match status" value="2"/>
</dbReference>
<dbReference type="CDD" id="cd07010">
    <property type="entry name" value="cupin_PMI_type_I_N_bac"/>
    <property type="match status" value="1"/>
</dbReference>
<dbReference type="GO" id="GO:0004476">
    <property type="term" value="F:mannose-6-phosphate isomerase activity"/>
    <property type="evidence" value="ECO:0007669"/>
    <property type="project" value="InterPro"/>
</dbReference>
<dbReference type="InterPro" id="IPR011051">
    <property type="entry name" value="RmlC_Cupin_sf"/>
</dbReference>
<reference evidence="6" key="2">
    <citation type="submission" date="2020-09" db="EMBL/GenBank/DDBJ databases">
        <authorList>
            <person name="Sun Q."/>
            <person name="Ohkuma M."/>
        </authorList>
    </citation>
    <scope>NUCLEOTIDE SEQUENCE</scope>
    <source>
        <strain evidence="6">JCM 14371</strain>
    </source>
</reference>
<evidence type="ECO:0000313" key="7">
    <source>
        <dbReference type="Proteomes" id="UP000635726"/>
    </source>
</evidence>
<dbReference type="InterPro" id="IPR014710">
    <property type="entry name" value="RmlC-like_jellyroll"/>
</dbReference>
<dbReference type="PIRSF" id="PIRSF036894">
    <property type="entry name" value="PMI_Firm_short"/>
    <property type="match status" value="1"/>
</dbReference>
<evidence type="ECO:0000256" key="3">
    <source>
        <dbReference type="PIRSR" id="PIRSR036894-1"/>
    </source>
</evidence>
<dbReference type="Pfam" id="PF20511">
    <property type="entry name" value="PMI_typeI_cat"/>
    <property type="match status" value="1"/>
</dbReference>
<reference evidence="6" key="1">
    <citation type="journal article" date="2014" name="Int. J. Syst. Evol. Microbiol.">
        <title>Complete genome sequence of Corynebacterium casei LMG S-19264T (=DSM 44701T), isolated from a smear-ripened cheese.</title>
        <authorList>
            <consortium name="US DOE Joint Genome Institute (JGI-PGF)"/>
            <person name="Walter F."/>
            <person name="Albersmeier A."/>
            <person name="Kalinowski J."/>
            <person name="Ruckert C."/>
        </authorList>
    </citation>
    <scope>NUCLEOTIDE SEQUENCE</scope>
    <source>
        <strain evidence="6">JCM 14371</strain>
    </source>
</reference>
<dbReference type="InterPro" id="IPR014628">
    <property type="entry name" value="Man6P_isomerase_Firm_short"/>
</dbReference>
<dbReference type="AlphaFoldDB" id="A0A917USX3"/>
<feature type="active site" evidence="4">
    <location>
        <position position="192"/>
    </location>
</feature>
<evidence type="ECO:0000256" key="1">
    <source>
        <dbReference type="ARBA" id="ARBA00022723"/>
    </source>
</evidence>
<feature type="binding site" evidence="3">
    <location>
        <position position="95"/>
    </location>
    <ligand>
        <name>Zn(2+)</name>
        <dbReference type="ChEBI" id="CHEBI:29105"/>
    </ligand>
</feature>
<comment type="caution">
    <text evidence="6">The sequence shown here is derived from an EMBL/GenBank/DDBJ whole genome shotgun (WGS) entry which is preliminary data.</text>
</comment>
<dbReference type="GO" id="GO:0005975">
    <property type="term" value="P:carbohydrate metabolic process"/>
    <property type="evidence" value="ECO:0007669"/>
    <property type="project" value="InterPro"/>
</dbReference>
<evidence type="ECO:0000256" key="4">
    <source>
        <dbReference type="PIRSR" id="PIRSR036894-2"/>
    </source>
</evidence>
<dbReference type="InterPro" id="IPR046457">
    <property type="entry name" value="PMI_typeI_cat"/>
</dbReference>
<proteinExistence type="predicted"/>
<evidence type="ECO:0000256" key="2">
    <source>
        <dbReference type="ARBA" id="ARBA00022833"/>
    </source>
</evidence>
<keyword evidence="1 3" id="KW-0479">Metal-binding</keyword>
<dbReference type="SUPFAM" id="SSF51182">
    <property type="entry name" value="RmlC-like cupins"/>
    <property type="match status" value="1"/>
</dbReference>
<keyword evidence="2 3" id="KW-0862">Zinc</keyword>
<dbReference type="RefSeq" id="WP_188963954.1">
    <property type="nucleotide sequence ID" value="NZ_BMOE01000011.1"/>
</dbReference>
<accession>A0A917USX3</accession>
<dbReference type="EMBL" id="BMOE01000011">
    <property type="protein sequence ID" value="GGJ82719.1"/>
    <property type="molecule type" value="Genomic_DNA"/>
</dbReference>
<dbReference type="PANTHER" id="PTHR42742:SF3">
    <property type="entry name" value="FRUCTOKINASE"/>
    <property type="match status" value="1"/>
</dbReference>
<sequence>MPTLPRLLPLTPQFRERVWGGELLHPSSSGMPIGEAWIAYGESVVTAGPRAGLTVDDLLREDRAALLGTRGAAQGGFPLLIKLLDCADWLSVQVHPNDRQAESMVGPGERGKTEAWHMLRAAPDAEILAGVQDGTTRDALAHSIRSGSVLDVAERHRVEAGDTVFIPAGTLHALGPGLLLYEVQQSSDTTYRVYDWDRPASAGRALHLEESVAVTDPALRGDLRPASVTHGQGTLTSSAYFELTGLRLMAGHAYTDDTAGQSVQIVTVTEGEADLVSGDERLTLPQYATALVTGAAGTFTLTATGDTRVLISTLPE</sequence>
<organism evidence="6 7">
    <name type="scientific">Deinococcus aquiradiocola</name>
    <dbReference type="NCBI Taxonomy" id="393059"/>
    <lineage>
        <taxon>Bacteria</taxon>
        <taxon>Thermotogati</taxon>
        <taxon>Deinococcota</taxon>
        <taxon>Deinococci</taxon>
        <taxon>Deinococcales</taxon>
        <taxon>Deinococcaceae</taxon>
        <taxon>Deinococcus</taxon>
    </lineage>
</organism>
<dbReference type="InterPro" id="IPR051804">
    <property type="entry name" value="Carb_Metab_Reg_Kinase/Isom"/>
</dbReference>
<gene>
    <name evidence="6" type="ORF">GCM10008939_28300</name>
</gene>
<dbReference type="GO" id="GO:0008270">
    <property type="term" value="F:zinc ion binding"/>
    <property type="evidence" value="ECO:0007669"/>
    <property type="project" value="InterPro"/>
</dbReference>
<feature type="binding site" evidence="3">
    <location>
        <position position="172"/>
    </location>
    <ligand>
        <name>Zn(2+)</name>
        <dbReference type="ChEBI" id="CHEBI:29105"/>
    </ligand>
</feature>